<dbReference type="InterPro" id="IPR014966">
    <property type="entry name" value="FRG-dom"/>
</dbReference>
<dbReference type="RefSeq" id="WP_191192095.1">
    <property type="nucleotide sequence ID" value="NZ_JACWMY010000021.1"/>
</dbReference>
<dbReference type="EMBL" id="JACWMY010000021">
    <property type="protein sequence ID" value="MBD1367461.1"/>
    <property type="molecule type" value="Genomic_DNA"/>
</dbReference>
<keyword evidence="3" id="KW-1185">Reference proteome</keyword>
<dbReference type="Pfam" id="PF08867">
    <property type="entry name" value="FRG"/>
    <property type="match status" value="1"/>
</dbReference>
<dbReference type="Proteomes" id="UP000606600">
    <property type="component" value="Unassembled WGS sequence"/>
</dbReference>
<comment type="caution">
    <text evidence="2">The sequence shown here is derived from an EMBL/GenBank/DDBJ whole genome shotgun (WGS) entry which is preliminary data.</text>
</comment>
<protein>
    <submittedName>
        <fullName evidence="2">FRG domain-containing protein</fullName>
    </submittedName>
</protein>
<feature type="domain" description="FRG" evidence="1">
    <location>
        <begin position="23"/>
        <end position="149"/>
    </location>
</feature>
<accession>A0ABR7WYU4</accession>
<reference evidence="2 3" key="1">
    <citation type="submission" date="2020-09" db="EMBL/GenBank/DDBJ databases">
        <title>Novel species of Mucilaginibacter isolated from a glacier on the Tibetan Plateau.</title>
        <authorList>
            <person name="Liu Q."/>
            <person name="Xin Y.-H."/>
        </authorList>
    </citation>
    <scope>NUCLEOTIDE SEQUENCE [LARGE SCALE GENOMIC DNA]</scope>
    <source>
        <strain evidence="2 3">ZT4R22</strain>
    </source>
</reference>
<sequence>MMNAKPTMAECLTNVYQASDSCAEGNCLYRGEDSLYPTTYSSHYRLFFKSNRFTDSQTQAVKERLLIIAQMMEVIGLGKPLFSSETDGAKHVEDSSFQSINEVIYCFMQHYHLATPFIDLTTDIEIAAAFATFGAAKENPSKKKQGVIYLLNKSELENNGYRITASGYSKARRPIVQKAVSLFLDHDTDFQMLPTSVISRFEFEDTCDNLSRYDKPEIYNALNDKIAEEVARLSYRCAYGDLASDDPSHGRVSKYFEDIAYLLADAGAIPRS</sequence>
<evidence type="ECO:0000313" key="2">
    <source>
        <dbReference type="EMBL" id="MBD1367461.1"/>
    </source>
</evidence>
<gene>
    <name evidence="2" type="ORF">IDJ77_26860</name>
</gene>
<organism evidence="2 3">
    <name type="scientific">Mucilaginibacter pankratovii</name>
    <dbReference type="NCBI Taxonomy" id="2772110"/>
    <lineage>
        <taxon>Bacteria</taxon>
        <taxon>Pseudomonadati</taxon>
        <taxon>Bacteroidota</taxon>
        <taxon>Sphingobacteriia</taxon>
        <taxon>Sphingobacteriales</taxon>
        <taxon>Sphingobacteriaceae</taxon>
        <taxon>Mucilaginibacter</taxon>
    </lineage>
</organism>
<dbReference type="SMART" id="SM00901">
    <property type="entry name" value="FRG"/>
    <property type="match status" value="1"/>
</dbReference>
<evidence type="ECO:0000313" key="3">
    <source>
        <dbReference type="Proteomes" id="UP000606600"/>
    </source>
</evidence>
<name>A0ABR7WYU4_9SPHI</name>
<proteinExistence type="predicted"/>
<evidence type="ECO:0000259" key="1">
    <source>
        <dbReference type="SMART" id="SM00901"/>
    </source>
</evidence>